<feature type="domain" description="Primase C-terminal 1" evidence="2">
    <location>
        <begin position="175"/>
        <end position="243"/>
    </location>
</feature>
<dbReference type="Proteomes" id="UP000178647">
    <property type="component" value="Unassembled WGS sequence"/>
</dbReference>
<dbReference type="SMART" id="SM00942">
    <property type="entry name" value="PriCT_1"/>
    <property type="match status" value="1"/>
</dbReference>
<keyword evidence="1" id="KW-0378">Hydrolase</keyword>
<evidence type="ECO:0008006" key="6">
    <source>
        <dbReference type="Google" id="ProtNLM"/>
    </source>
</evidence>
<dbReference type="InterPro" id="IPR027417">
    <property type="entry name" value="P-loop_NTPase"/>
</dbReference>
<gene>
    <name evidence="4" type="ORF">A2896_03120</name>
</gene>
<dbReference type="InterPro" id="IPR051620">
    <property type="entry name" value="ORF904-like_C"/>
</dbReference>
<dbReference type="Pfam" id="PF09250">
    <property type="entry name" value="Prim-Pol"/>
    <property type="match status" value="1"/>
</dbReference>
<dbReference type="STRING" id="1801672.A2896_03120"/>
<name>A0A1G2EEY4_9BACT</name>
<sequence>MNTQNKLLEEALRYLDLGFSIIPVQGKTCLLPGWSEYQTRKPTKDEVENWFFELNPTGIAIITGEISGIVVLDVEKDADVSGIDIPETPTVKTGGGGWHYYFKHPENTKLQNVIRIKPKMDFKADGGYVIAPPSQHKSGIRYEWLVGFEKAQLADIPTWLTQETSQKQTQPKDWEKILEGVPEGERHTNAVSLVGKLFRHLPMDEWKTVVLPLVEGWNERNDPPLAEDELMQIVKSLAVKEAAEKATRESVKNTVADATDAEEIDLTLVRLADLLSRELPEIQWTIEQLIPKGGLVVLSAPPAHHKTWLALYFAIQVAHGDLVFDRFETKQCNVGRYP</sequence>
<evidence type="ECO:0000313" key="5">
    <source>
        <dbReference type="Proteomes" id="UP000178647"/>
    </source>
</evidence>
<dbReference type="Gene3D" id="3.40.50.300">
    <property type="entry name" value="P-loop containing nucleotide triphosphate hydrolases"/>
    <property type="match status" value="1"/>
</dbReference>
<dbReference type="Gene3D" id="3.30.720.160">
    <property type="entry name" value="Bifunctional DNA primase/polymerase, N-terminal"/>
    <property type="match status" value="1"/>
</dbReference>
<evidence type="ECO:0000259" key="2">
    <source>
        <dbReference type="SMART" id="SM00942"/>
    </source>
</evidence>
<dbReference type="SUPFAM" id="SSF56747">
    <property type="entry name" value="Prim-pol domain"/>
    <property type="match status" value="1"/>
</dbReference>
<dbReference type="SMART" id="SM00943">
    <property type="entry name" value="Prim-Pol"/>
    <property type="match status" value="1"/>
</dbReference>
<dbReference type="PANTHER" id="PTHR35372">
    <property type="entry name" value="ATP BINDING PROTEIN-RELATED"/>
    <property type="match status" value="1"/>
</dbReference>
<organism evidence="4 5">
    <name type="scientific">Candidatus Nealsonbacteria bacterium RIFCSPLOWO2_01_FULL_43_32</name>
    <dbReference type="NCBI Taxonomy" id="1801672"/>
    <lineage>
        <taxon>Bacteria</taxon>
        <taxon>Candidatus Nealsoniibacteriota</taxon>
    </lineage>
</organism>
<dbReference type="InterPro" id="IPR015330">
    <property type="entry name" value="DNA_primase/pol_bifunc_N"/>
</dbReference>
<evidence type="ECO:0000259" key="3">
    <source>
        <dbReference type="SMART" id="SM00943"/>
    </source>
</evidence>
<feature type="domain" description="DNA primase/polymerase bifunctional N-terminal" evidence="3">
    <location>
        <begin position="11"/>
        <end position="160"/>
    </location>
</feature>
<accession>A0A1G2EEY4</accession>
<dbReference type="PANTHER" id="PTHR35372:SF2">
    <property type="entry name" value="SF3 HELICASE DOMAIN-CONTAINING PROTEIN"/>
    <property type="match status" value="1"/>
</dbReference>
<evidence type="ECO:0000256" key="1">
    <source>
        <dbReference type="ARBA" id="ARBA00022801"/>
    </source>
</evidence>
<dbReference type="InterPro" id="IPR014820">
    <property type="entry name" value="PriCT_1"/>
</dbReference>
<dbReference type="GO" id="GO:0016787">
    <property type="term" value="F:hydrolase activity"/>
    <property type="evidence" value="ECO:0007669"/>
    <property type="project" value="UniProtKB-KW"/>
</dbReference>
<protein>
    <recommendedName>
        <fullName evidence="6">DNA primase/polymerase bifunctional N-terminal domain-containing protein</fullName>
    </recommendedName>
</protein>
<evidence type="ECO:0000313" key="4">
    <source>
        <dbReference type="EMBL" id="OGZ23910.1"/>
    </source>
</evidence>
<dbReference type="AlphaFoldDB" id="A0A1G2EEY4"/>
<dbReference type="CDD" id="cd04859">
    <property type="entry name" value="Prim_Pol"/>
    <property type="match status" value="1"/>
</dbReference>
<proteinExistence type="predicted"/>
<dbReference type="Pfam" id="PF08708">
    <property type="entry name" value="PriCT_1"/>
    <property type="match status" value="1"/>
</dbReference>
<dbReference type="EMBL" id="MHMH01000022">
    <property type="protein sequence ID" value="OGZ23910.1"/>
    <property type="molecule type" value="Genomic_DNA"/>
</dbReference>
<reference evidence="4 5" key="1">
    <citation type="journal article" date="2016" name="Nat. Commun.">
        <title>Thousands of microbial genomes shed light on interconnected biogeochemical processes in an aquifer system.</title>
        <authorList>
            <person name="Anantharaman K."/>
            <person name="Brown C.T."/>
            <person name="Hug L.A."/>
            <person name="Sharon I."/>
            <person name="Castelle C.J."/>
            <person name="Probst A.J."/>
            <person name="Thomas B.C."/>
            <person name="Singh A."/>
            <person name="Wilkins M.J."/>
            <person name="Karaoz U."/>
            <person name="Brodie E.L."/>
            <person name="Williams K.H."/>
            <person name="Hubbard S.S."/>
            <person name="Banfield J.F."/>
        </authorList>
    </citation>
    <scope>NUCLEOTIDE SEQUENCE [LARGE SCALE GENOMIC DNA]</scope>
</reference>
<comment type="caution">
    <text evidence="4">The sequence shown here is derived from an EMBL/GenBank/DDBJ whole genome shotgun (WGS) entry which is preliminary data.</text>
</comment>
<dbReference type="Pfam" id="PF13481">
    <property type="entry name" value="AAA_25"/>
    <property type="match status" value="1"/>
</dbReference>